<evidence type="ECO:0000256" key="6">
    <source>
        <dbReference type="RuleBase" id="RU003978"/>
    </source>
</evidence>
<dbReference type="InterPro" id="IPR020784">
    <property type="entry name" value="Ribosomal_uL11_N"/>
</dbReference>
<evidence type="ECO:0000313" key="10">
    <source>
        <dbReference type="Proteomes" id="UP001237869"/>
    </source>
</evidence>
<dbReference type="InterPro" id="IPR036796">
    <property type="entry name" value="Ribosomal_uL11_N_sf"/>
</dbReference>
<keyword evidence="3 5" id="KW-0689">Ribosomal protein</keyword>
<dbReference type="PANTHER" id="PTHR11661">
    <property type="entry name" value="60S RIBOSOMAL PROTEIN L12"/>
    <property type="match status" value="1"/>
</dbReference>
<dbReference type="SUPFAM" id="SSF54747">
    <property type="entry name" value="Ribosomal L11/L12e N-terminal domain"/>
    <property type="match status" value="1"/>
</dbReference>
<evidence type="ECO:0000256" key="2">
    <source>
        <dbReference type="ARBA" id="ARBA00022481"/>
    </source>
</evidence>
<dbReference type="GO" id="GO:0003735">
    <property type="term" value="F:structural constituent of ribosome"/>
    <property type="evidence" value="ECO:0007669"/>
    <property type="project" value="InterPro"/>
</dbReference>
<dbReference type="Pfam" id="PF00298">
    <property type="entry name" value="Ribosomal_L11"/>
    <property type="match status" value="1"/>
</dbReference>
<dbReference type="EMBL" id="CP092148">
    <property type="protein sequence ID" value="WGS67234.1"/>
    <property type="molecule type" value="Genomic_DNA"/>
</dbReference>
<accession>A0AAJ6FCD8</accession>
<dbReference type="GO" id="GO:0015934">
    <property type="term" value="C:large ribosomal subunit"/>
    <property type="evidence" value="ECO:0007669"/>
    <property type="project" value="TreeGrafter"/>
</dbReference>
<dbReference type="InterPro" id="IPR036769">
    <property type="entry name" value="Ribosomal_uL11_C_sf"/>
</dbReference>
<gene>
    <name evidence="5" type="primary">rplK</name>
    <name evidence="9" type="ORF">MEJ65_01045</name>
</gene>
<evidence type="ECO:0000259" key="8">
    <source>
        <dbReference type="Pfam" id="PF03946"/>
    </source>
</evidence>
<protein>
    <recommendedName>
        <fullName evidence="5">Large ribosomal subunit protein uL11</fullName>
    </recommendedName>
</protein>
<dbReference type="Proteomes" id="UP001237869">
    <property type="component" value="Chromosome"/>
</dbReference>
<evidence type="ECO:0000256" key="1">
    <source>
        <dbReference type="ARBA" id="ARBA00010537"/>
    </source>
</evidence>
<dbReference type="Pfam" id="PF03946">
    <property type="entry name" value="Ribosomal_L11_N"/>
    <property type="match status" value="1"/>
</dbReference>
<comment type="subunit">
    <text evidence="5">Part of the ribosomal stalk of the 50S ribosomal subunit. Interacts with L10 and the large rRNA to form the base of the stalk. L10 forms an elongated spine to which L12 dimers bind in a sequential fashion forming a multimeric L10(L12)X complex.</text>
</comment>
<evidence type="ECO:0000256" key="4">
    <source>
        <dbReference type="ARBA" id="ARBA00023274"/>
    </source>
</evidence>
<dbReference type="SUPFAM" id="SSF46906">
    <property type="entry name" value="Ribosomal protein L11, C-terminal domain"/>
    <property type="match status" value="1"/>
</dbReference>
<reference evidence="9" key="1">
    <citation type="submission" date="2022-02" db="EMBL/GenBank/DDBJ databases">
        <title>Long-read sequencing of the primary endosymbionts of Cacopsylla melanoneura.</title>
        <authorList>
            <person name="Dittmer J."/>
            <person name="Corretto E."/>
            <person name="Stauffer C."/>
            <person name="Schuler H."/>
        </authorList>
    </citation>
    <scope>NUCLEOTIDE SEQUENCE</scope>
    <source>
        <strain evidence="9">Cmel4</strain>
    </source>
</reference>
<dbReference type="InterPro" id="IPR020783">
    <property type="entry name" value="Ribosomal_uL11_C"/>
</dbReference>
<evidence type="ECO:0000256" key="3">
    <source>
        <dbReference type="ARBA" id="ARBA00022980"/>
    </source>
</evidence>
<keyword evidence="2 5" id="KW-0488">Methylation</keyword>
<comment type="similarity">
    <text evidence="1 5 6">Belongs to the universal ribosomal protein uL11 family.</text>
</comment>
<dbReference type="PANTHER" id="PTHR11661:SF1">
    <property type="entry name" value="LARGE RIBOSOMAL SUBUNIT PROTEIN UL11M"/>
    <property type="match status" value="1"/>
</dbReference>
<evidence type="ECO:0000256" key="5">
    <source>
        <dbReference type="HAMAP-Rule" id="MF_00736"/>
    </source>
</evidence>
<name>A0AAJ6FCD8_CARRU</name>
<dbReference type="SMART" id="SM00649">
    <property type="entry name" value="RL11"/>
    <property type="match status" value="1"/>
</dbReference>
<proteinExistence type="inferred from homology"/>
<dbReference type="Gene3D" id="3.30.1550.10">
    <property type="entry name" value="Ribosomal protein L11/L12, N-terminal domain"/>
    <property type="match status" value="1"/>
</dbReference>
<organism evidence="9 10">
    <name type="scientific">Carsonella ruddii</name>
    <dbReference type="NCBI Taxonomy" id="114186"/>
    <lineage>
        <taxon>Bacteria</taxon>
        <taxon>Pseudomonadati</taxon>
        <taxon>Pseudomonadota</taxon>
        <taxon>Gammaproteobacteria</taxon>
        <taxon>Oceanospirillales</taxon>
        <taxon>Halomonadaceae</taxon>
        <taxon>Zymobacter group</taxon>
        <taxon>Candidatus Carsonella</taxon>
    </lineage>
</organism>
<dbReference type="Gene3D" id="1.10.10.250">
    <property type="entry name" value="Ribosomal protein L11, C-terminal domain"/>
    <property type="match status" value="1"/>
</dbReference>
<comment type="PTM">
    <text evidence="5">One or more lysine residues are methylated.</text>
</comment>
<dbReference type="AlphaFoldDB" id="A0AAJ6FCD8"/>
<dbReference type="GO" id="GO:0070180">
    <property type="term" value="F:large ribosomal subunit rRNA binding"/>
    <property type="evidence" value="ECO:0007669"/>
    <property type="project" value="UniProtKB-UniRule"/>
</dbReference>
<dbReference type="RefSeq" id="WP_280956173.1">
    <property type="nucleotide sequence ID" value="NZ_CP092146.1"/>
</dbReference>
<feature type="domain" description="Large ribosomal subunit protein uL11 C-terminal" evidence="7">
    <location>
        <begin position="74"/>
        <end position="135"/>
    </location>
</feature>
<evidence type="ECO:0000313" key="9">
    <source>
        <dbReference type="EMBL" id="WGS67234.1"/>
    </source>
</evidence>
<comment type="function">
    <text evidence="5">Forms part of the ribosomal stalk which helps the ribosome interact with GTP-bound translation factors.</text>
</comment>
<dbReference type="HAMAP" id="MF_00736">
    <property type="entry name" value="Ribosomal_uL11"/>
    <property type="match status" value="1"/>
</dbReference>
<feature type="domain" description="Large ribosomal subunit protein uL11 N-terminal" evidence="8">
    <location>
        <begin position="8"/>
        <end position="61"/>
    </location>
</feature>
<dbReference type="InterPro" id="IPR000911">
    <property type="entry name" value="Ribosomal_uL11"/>
</dbReference>
<keyword evidence="4 5" id="KW-0687">Ribonucleoprotein</keyword>
<keyword evidence="5" id="KW-0699">rRNA-binding</keyword>
<keyword evidence="5" id="KW-0694">RNA-binding</keyword>
<sequence>MIIKCKLKLILKPGKATPTPPIAPILGQYGINLMNFCTKFNFLSKNINFEFIHVKIILFEDLNYEILLGNESLTSYIKKFLKIEKFSNKPGIENKELINFEKINQISIYRNIFEKKKISSVRKMVVGTLISVGINYDQ</sequence>
<dbReference type="GO" id="GO:0006412">
    <property type="term" value="P:translation"/>
    <property type="evidence" value="ECO:0007669"/>
    <property type="project" value="UniProtKB-UniRule"/>
</dbReference>
<evidence type="ECO:0000259" key="7">
    <source>
        <dbReference type="Pfam" id="PF00298"/>
    </source>
</evidence>